<reference evidence="1" key="1">
    <citation type="submission" date="2019-12" db="EMBL/GenBank/DDBJ databases">
        <title>Genome sequencing and annotation of Brassica cretica.</title>
        <authorList>
            <person name="Studholme D.J."/>
            <person name="Sarris P.F."/>
        </authorList>
    </citation>
    <scope>NUCLEOTIDE SEQUENCE</scope>
    <source>
        <strain evidence="1">PFS-102/07</strain>
        <tissue evidence="1">Leaf</tissue>
    </source>
</reference>
<comment type="caution">
    <text evidence="1">The sequence shown here is derived from an EMBL/GenBank/DDBJ whole genome shotgun (WGS) entry which is preliminary data.</text>
</comment>
<dbReference type="AlphaFoldDB" id="A0A8S9FQ70"/>
<accession>A0A8S9FQ70</accession>
<organism evidence="1">
    <name type="scientific">Brassica cretica</name>
    <name type="common">Mustard</name>
    <dbReference type="NCBI Taxonomy" id="69181"/>
    <lineage>
        <taxon>Eukaryota</taxon>
        <taxon>Viridiplantae</taxon>
        <taxon>Streptophyta</taxon>
        <taxon>Embryophyta</taxon>
        <taxon>Tracheophyta</taxon>
        <taxon>Spermatophyta</taxon>
        <taxon>Magnoliopsida</taxon>
        <taxon>eudicotyledons</taxon>
        <taxon>Gunneridae</taxon>
        <taxon>Pentapetalae</taxon>
        <taxon>rosids</taxon>
        <taxon>malvids</taxon>
        <taxon>Brassicales</taxon>
        <taxon>Brassicaceae</taxon>
        <taxon>Brassiceae</taxon>
        <taxon>Brassica</taxon>
    </lineage>
</organism>
<evidence type="ECO:0000313" key="1">
    <source>
        <dbReference type="EMBL" id="KAF2534188.1"/>
    </source>
</evidence>
<proteinExistence type="predicted"/>
<sequence length="100" mass="11249">MWMSLDGQLWEDPIYGDTKYHSTRISFAFGSRSTAMGDGEYASAFDMPELWDRLQGADRHDQGASRLAKLCNGIGEDRYSADMLPGLQDHLCSTCSKPYF</sequence>
<name>A0A8S9FQ70_BRACR</name>
<gene>
    <name evidence="1" type="ORF">F2Q70_00031517</name>
</gene>
<protein>
    <submittedName>
        <fullName evidence="1">Uncharacterized protein</fullName>
    </submittedName>
</protein>
<dbReference type="EMBL" id="QGKY02002305">
    <property type="protein sequence ID" value="KAF2534188.1"/>
    <property type="molecule type" value="Genomic_DNA"/>
</dbReference>